<dbReference type="Proteomes" id="UP000321121">
    <property type="component" value="Unassembled WGS sequence"/>
</dbReference>
<name>A0ABQ0U6S0_9GAMM</name>
<evidence type="ECO:0000313" key="1">
    <source>
        <dbReference type="EMBL" id="GEK74214.1"/>
    </source>
</evidence>
<evidence type="ECO:0000313" key="2">
    <source>
        <dbReference type="Proteomes" id="UP000321121"/>
    </source>
</evidence>
<comment type="caution">
    <text evidence="1">The sequence shown here is derived from an EMBL/GenBank/DDBJ whole genome shotgun (WGS) entry which is preliminary data.</text>
</comment>
<gene>
    <name evidence="1" type="ORF">HHA04nite_27580</name>
</gene>
<proteinExistence type="predicted"/>
<dbReference type="EMBL" id="BJUS01000039">
    <property type="protein sequence ID" value="GEK74214.1"/>
    <property type="molecule type" value="Genomic_DNA"/>
</dbReference>
<organism evidence="1 2">
    <name type="scientific">Halomonas halophila</name>
    <dbReference type="NCBI Taxonomy" id="29573"/>
    <lineage>
        <taxon>Bacteria</taxon>
        <taxon>Pseudomonadati</taxon>
        <taxon>Pseudomonadota</taxon>
        <taxon>Gammaproteobacteria</taxon>
        <taxon>Oceanospirillales</taxon>
        <taxon>Halomonadaceae</taxon>
        <taxon>Halomonas</taxon>
    </lineage>
</organism>
<accession>A0ABQ0U6S0</accession>
<keyword evidence="2" id="KW-1185">Reference proteome</keyword>
<protein>
    <submittedName>
        <fullName evidence="1">Uncharacterized protein</fullName>
    </submittedName>
</protein>
<reference evidence="1 2" key="1">
    <citation type="submission" date="2019-07" db="EMBL/GenBank/DDBJ databases">
        <title>Whole genome shotgun sequence of Halomonas halophila NBRC 102604.</title>
        <authorList>
            <person name="Hosoyama A."/>
            <person name="Uohara A."/>
            <person name="Ohji S."/>
            <person name="Ichikawa N."/>
        </authorList>
    </citation>
    <scope>NUCLEOTIDE SEQUENCE [LARGE SCALE GENOMIC DNA]</scope>
    <source>
        <strain evidence="1 2">NBRC 102604</strain>
    </source>
</reference>
<sequence>MTAPATTGNAQPSSELTTRQQILASNTLADAIGALAKQGYSGDVLKQSAADLATALRDGLIAISHAPATCSEPPASREPQ</sequence>